<proteinExistence type="predicted"/>
<evidence type="ECO:0000256" key="7">
    <source>
        <dbReference type="ARBA" id="ARBA00022840"/>
    </source>
</evidence>
<dbReference type="InterPro" id="IPR036890">
    <property type="entry name" value="HATPase_C_sf"/>
</dbReference>
<dbReference type="GO" id="GO:0016301">
    <property type="term" value="F:kinase activity"/>
    <property type="evidence" value="ECO:0007669"/>
    <property type="project" value="UniProtKB-KW"/>
</dbReference>
<evidence type="ECO:0000313" key="11">
    <source>
        <dbReference type="EMBL" id="EDQ06946.1"/>
    </source>
</evidence>
<dbReference type="Proteomes" id="UP000003257">
    <property type="component" value="Unassembled WGS sequence"/>
</dbReference>
<evidence type="ECO:0000259" key="10">
    <source>
        <dbReference type="PROSITE" id="PS50109"/>
    </source>
</evidence>
<evidence type="ECO:0000256" key="8">
    <source>
        <dbReference type="ARBA" id="ARBA00023012"/>
    </source>
</evidence>
<dbReference type="InterPro" id="IPR003594">
    <property type="entry name" value="HATPase_dom"/>
</dbReference>
<sequence>MTPPLLNLTPDTDPLSAAPPENAAVDTQEFIYLLSHDLRSSIRALLELPEWIAEDLEESGLEVSASVLDSISLMKRHTRRLDRMLIDLLEYSRAGEGRNVQKVNLRDACDVALEELRLPREFRFNQQFNCHSFPICEQDLHALFTALIGNAVKHHDQLAGIVEVMGRMEGTALVLTISDDGPGIQPEFHERVFRPMTTLRARDDVEGSGLGLAIVRKIARCYEGSARILFGQKGRGTTVEVRLQTVTM</sequence>
<gene>
    <name evidence="11" type="ORF">OIHEL45_09010</name>
</gene>
<reference evidence="11 12" key="1">
    <citation type="submission" date="2007-11" db="EMBL/GenBank/DDBJ databases">
        <authorList>
            <person name="Wagner-Dobler I."/>
            <person name="Ferriera S."/>
            <person name="Johnson J."/>
            <person name="Kravitz S."/>
            <person name="Beeson K."/>
            <person name="Sutton G."/>
            <person name="Rogers Y.-H."/>
            <person name="Friedman R."/>
            <person name="Frazier M."/>
            <person name="Venter J.C."/>
        </authorList>
    </citation>
    <scope>NUCLEOTIDE SEQUENCE [LARGE SCALE GENOMIC DNA]</scope>
    <source>
        <strain evidence="11 12">HEL-45</strain>
    </source>
</reference>
<feature type="compositionally biased region" description="Low complexity" evidence="9">
    <location>
        <begin position="1"/>
        <end position="15"/>
    </location>
</feature>
<dbReference type="PROSITE" id="PS50109">
    <property type="entry name" value="HIS_KIN"/>
    <property type="match status" value="1"/>
</dbReference>
<evidence type="ECO:0000313" key="12">
    <source>
        <dbReference type="Proteomes" id="UP000003257"/>
    </source>
</evidence>
<dbReference type="SUPFAM" id="SSF47384">
    <property type="entry name" value="Homodimeric domain of signal transducing histidine kinase"/>
    <property type="match status" value="1"/>
</dbReference>
<dbReference type="SMART" id="SM00387">
    <property type="entry name" value="HATPase_c"/>
    <property type="match status" value="1"/>
</dbReference>
<dbReference type="InterPro" id="IPR036097">
    <property type="entry name" value="HisK_dim/P_sf"/>
</dbReference>
<dbReference type="InterPro" id="IPR005467">
    <property type="entry name" value="His_kinase_dom"/>
</dbReference>
<evidence type="ECO:0000256" key="9">
    <source>
        <dbReference type="SAM" id="MobiDB-lite"/>
    </source>
</evidence>
<keyword evidence="6 11" id="KW-0418">Kinase</keyword>
<dbReference type="Pfam" id="PF02518">
    <property type="entry name" value="HATPase_c"/>
    <property type="match status" value="1"/>
</dbReference>
<feature type="region of interest" description="Disordered" evidence="9">
    <location>
        <begin position="1"/>
        <end position="20"/>
    </location>
</feature>
<dbReference type="EC" id="2.7.13.3" evidence="2"/>
<dbReference type="SUPFAM" id="SSF55874">
    <property type="entry name" value="ATPase domain of HSP90 chaperone/DNA topoisomerase II/histidine kinase"/>
    <property type="match status" value="1"/>
</dbReference>
<comment type="caution">
    <text evidence="11">The sequence shown here is derived from an EMBL/GenBank/DDBJ whole genome shotgun (WGS) entry which is preliminary data.</text>
</comment>
<evidence type="ECO:0000256" key="2">
    <source>
        <dbReference type="ARBA" id="ARBA00012438"/>
    </source>
</evidence>
<dbReference type="CDD" id="cd00082">
    <property type="entry name" value="HisKA"/>
    <property type="match status" value="1"/>
</dbReference>
<keyword evidence="3" id="KW-0597">Phosphoprotein</keyword>
<dbReference type="PRINTS" id="PR00344">
    <property type="entry name" value="BCTRLSENSOR"/>
</dbReference>
<evidence type="ECO:0000256" key="3">
    <source>
        <dbReference type="ARBA" id="ARBA00022553"/>
    </source>
</evidence>
<keyword evidence="5" id="KW-0547">Nucleotide-binding</keyword>
<dbReference type="PANTHER" id="PTHR42878:SF7">
    <property type="entry name" value="SENSOR HISTIDINE KINASE GLRK"/>
    <property type="match status" value="1"/>
</dbReference>
<keyword evidence="8" id="KW-0902">Two-component regulatory system</keyword>
<protein>
    <recommendedName>
        <fullName evidence="2">histidine kinase</fullName>
        <ecNumber evidence="2">2.7.13.3</ecNumber>
    </recommendedName>
</protein>
<name>A0ABP2DF94_9RHOB</name>
<evidence type="ECO:0000256" key="4">
    <source>
        <dbReference type="ARBA" id="ARBA00022679"/>
    </source>
</evidence>
<dbReference type="Gene3D" id="1.10.287.130">
    <property type="match status" value="1"/>
</dbReference>
<feature type="domain" description="Histidine kinase" evidence="10">
    <location>
        <begin position="33"/>
        <end position="247"/>
    </location>
</feature>
<dbReference type="InterPro" id="IPR003661">
    <property type="entry name" value="HisK_dim/P_dom"/>
</dbReference>
<dbReference type="PANTHER" id="PTHR42878">
    <property type="entry name" value="TWO-COMPONENT HISTIDINE KINASE"/>
    <property type="match status" value="1"/>
</dbReference>
<keyword evidence="12" id="KW-1185">Reference proteome</keyword>
<accession>A0ABP2DF94</accession>
<dbReference type="InterPro" id="IPR050351">
    <property type="entry name" value="BphY/WalK/GraS-like"/>
</dbReference>
<dbReference type="EMBL" id="ABID01000001">
    <property type="protein sequence ID" value="EDQ06946.1"/>
    <property type="molecule type" value="Genomic_DNA"/>
</dbReference>
<dbReference type="InterPro" id="IPR004358">
    <property type="entry name" value="Sig_transdc_His_kin-like_C"/>
</dbReference>
<evidence type="ECO:0000256" key="6">
    <source>
        <dbReference type="ARBA" id="ARBA00022777"/>
    </source>
</evidence>
<evidence type="ECO:0000256" key="1">
    <source>
        <dbReference type="ARBA" id="ARBA00000085"/>
    </source>
</evidence>
<dbReference type="Gene3D" id="3.30.565.10">
    <property type="entry name" value="Histidine kinase-like ATPase, C-terminal domain"/>
    <property type="match status" value="1"/>
</dbReference>
<dbReference type="CDD" id="cd00075">
    <property type="entry name" value="HATPase"/>
    <property type="match status" value="1"/>
</dbReference>
<keyword evidence="4" id="KW-0808">Transferase</keyword>
<dbReference type="RefSeq" id="WP_007119013.1">
    <property type="nucleotide sequence ID" value="NZ_ABID01000001.1"/>
</dbReference>
<keyword evidence="7" id="KW-0067">ATP-binding</keyword>
<evidence type="ECO:0000256" key="5">
    <source>
        <dbReference type="ARBA" id="ARBA00022741"/>
    </source>
</evidence>
<comment type="catalytic activity">
    <reaction evidence="1">
        <text>ATP + protein L-histidine = ADP + protein N-phospho-L-histidine.</text>
        <dbReference type="EC" id="2.7.13.3"/>
    </reaction>
</comment>
<organism evidence="11 12">
    <name type="scientific">Sulfitobacter indolifex HEL-45</name>
    <dbReference type="NCBI Taxonomy" id="391624"/>
    <lineage>
        <taxon>Bacteria</taxon>
        <taxon>Pseudomonadati</taxon>
        <taxon>Pseudomonadota</taxon>
        <taxon>Alphaproteobacteria</taxon>
        <taxon>Rhodobacterales</taxon>
        <taxon>Roseobacteraceae</taxon>
        <taxon>Sulfitobacter</taxon>
    </lineage>
</organism>